<comment type="caution">
    <text evidence="2">The sequence shown here is derived from an EMBL/GenBank/DDBJ whole genome shotgun (WGS) entry which is preliminary data.</text>
</comment>
<organism evidence="2 3">
    <name type="scientific">Caerostris extrusa</name>
    <name type="common">Bark spider</name>
    <name type="synonym">Caerostris bankana</name>
    <dbReference type="NCBI Taxonomy" id="172846"/>
    <lineage>
        <taxon>Eukaryota</taxon>
        <taxon>Metazoa</taxon>
        <taxon>Ecdysozoa</taxon>
        <taxon>Arthropoda</taxon>
        <taxon>Chelicerata</taxon>
        <taxon>Arachnida</taxon>
        <taxon>Araneae</taxon>
        <taxon>Araneomorphae</taxon>
        <taxon>Entelegynae</taxon>
        <taxon>Araneoidea</taxon>
        <taxon>Araneidae</taxon>
        <taxon>Caerostris</taxon>
    </lineage>
</organism>
<evidence type="ECO:0000256" key="1">
    <source>
        <dbReference type="SAM" id="MobiDB-lite"/>
    </source>
</evidence>
<sequence>MRKINKTNQKFPEEKHYLTTLASKFKINKQSRIAFKKHFENKRGRFDLYQINTGRGKNGLRNKKASVFILRRMTNIVSRAISDQYHKKPIPANDGHFSSEAESK</sequence>
<dbReference type="AlphaFoldDB" id="A0AAV4NHA3"/>
<protein>
    <submittedName>
        <fullName evidence="2">Uncharacterized protein</fullName>
    </submittedName>
</protein>
<keyword evidence="3" id="KW-1185">Reference proteome</keyword>
<dbReference type="EMBL" id="BPLR01003405">
    <property type="protein sequence ID" value="GIX84151.1"/>
    <property type="molecule type" value="Genomic_DNA"/>
</dbReference>
<proteinExistence type="predicted"/>
<reference evidence="2 3" key="1">
    <citation type="submission" date="2021-06" db="EMBL/GenBank/DDBJ databases">
        <title>Caerostris extrusa draft genome.</title>
        <authorList>
            <person name="Kono N."/>
            <person name="Arakawa K."/>
        </authorList>
    </citation>
    <scope>NUCLEOTIDE SEQUENCE [LARGE SCALE GENOMIC DNA]</scope>
</reference>
<feature type="region of interest" description="Disordered" evidence="1">
    <location>
        <begin position="83"/>
        <end position="104"/>
    </location>
</feature>
<gene>
    <name evidence="2" type="ORF">CEXT_367041</name>
</gene>
<name>A0AAV4NHA3_CAEEX</name>
<dbReference type="Proteomes" id="UP001054945">
    <property type="component" value="Unassembled WGS sequence"/>
</dbReference>
<accession>A0AAV4NHA3</accession>
<evidence type="ECO:0000313" key="2">
    <source>
        <dbReference type="EMBL" id="GIX84151.1"/>
    </source>
</evidence>
<evidence type="ECO:0000313" key="3">
    <source>
        <dbReference type="Proteomes" id="UP001054945"/>
    </source>
</evidence>